<dbReference type="Proteomes" id="UP000179157">
    <property type="component" value="Unassembled WGS sequence"/>
</dbReference>
<protein>
    <recommendedName>
        <fullName evidence="3">Antitoxin</fullName>
    </recommendedName>
</protein>
<gene>
    <name evidence="1" type="ORF">A2Z21_07775</name>
</gene>
<organism evidence="1 2">
    <name type="scientific">Fraserbacteria sp. (strain RBG_16_55_9)</name>
    <dbReference type="NCBI Taxonomy" id="1817864"/>
    <lineage>
        <taxon>Bacteria</taxon>
        <taxon>Candidatus Fraseribacteriota</taxon>
    </lineage>
</organism>
<comment type="caution">
    <text evidence="1">The sequence shown here is derived from an EMBL/GenBank/DDBJ whole genome shotgun (WGS) entry which is preliminary data.</text>
</comment>
<evidence type="ECO:0000313" key="2">
    <source>
        <dbReference type="Proteomes" id="UP000179157"/>
    </source>
</evidence>
<sequence length="77" mass="8870">MTQTIEAIYEDGVLKPLIPLQLPEHQRVTLAIQAIQTLRPDEILEMAHQVYEGLSDEEIDEIEAIALDRRNFMRPAE</sequence>
<reference evidence="1 2" key="1">
    <citation type="journal article" date="2016" name="Nat. Commun.">
        <title>Thousands of microbial genomes shed light on interconnected biogeochemical processes in an aquifer system.</title>
        <authorList>
            <person name="Anantharaman K."/>
            <person name="Brown C.T."/>
            <person name="Hug L.A."/>
            <person name="Sharon I."/>
            <person name="Castelle C.J."/>
            <person name="Probst A.J."/>
            <person name="Thomas B.C."/>
            <person name="Singh A."/>
            <person name="Wilkins M.J."/>
            <person name="Karaoz U."/>
            <person name="Brodie E.L."/>
            <person name="Williams K.H."/>
            <person name="Hubbard S.S."/>
            <person name="Banfield J.F."/>
        </authorList>
    </citation>
    <scope>NUCLEOTIDE SEQUENCE [LARGE SCALE GENOMIC DNA]</scope>
    <source>
        <strain evidence="2">RBG_16_55_9</strain>
    </source>
</reference>
<proteinExistence type="predicted"/>
<dbReference type="AlphaFoldDB" id="A0A1F5UZY6"/>
<accession>A0A1F5UZY6</accession>
<dbReference type="InterPro" id="IPR008203">
    <property type="entry name" value="AF2212-like"/>
</dbReference>
<evidence type="ECO:0008006" key="3">
    <source>
        <dbReference type="Google" id="ProtNLM"/>
    </source>
</evidence>
<name>A0A1F5UZY6_FRAXR</name>
<dbReference type="SUPFAM" id="SSF141694">
    <property type="entry name" value="AF2212/PG0164-like"/>
    <property type="match status" value="1"/>
</dbReference>
<dbReference type="InterPro" id="IPR024069">
    <property type="entry name" value="AF2212-like_dom_sf"/>
</dbReference>
<dbReference type="EMBL" id="MFGX01000027">
    <property type="protein sequence ID" value="OGF56727.1"/>
    <property type="molecule type" value="Genomic_DNA"/>
</dbReference>
<evidence type="ECO:0000313" key="1">
    <source>
        <dbReference type="EMBL" id="OGF56727.1"/>
    </source>
</evidence>
<dbReference type="Pfam" id="PF01954">
    <property type="entry name" value="AF2212-like"/>
    <property type="match status" value="1"/>
</dbReference>
<dbReference type="Gene3D" id="4.10.1150.10">
    <property type="entry name" value="AF2212/PG0164-like"/>
    <property type="match status" value="1"/>
</dbReference>